<protein>
    <submittedName>
        <fullName evidence="4">NXF1 isoform 15</fullName>
    </submittedName>
</protein>
<dbReference type="GO" id="GO:0006406">
    <property type="term" value="P:mRNA export from nucleus"/>
    <property type="evidence" value="ECO:0007669"/>
    <property type="project" value="InterPro"/>
</dbReference>
<reference evidence="4 5" key="1">
    <citation type="submission" date="2017-12" db="EMBL/GenBank/DDBJ databases">
        <title>High-resolution comparative analysis of great ape genomes.</title>
        <authorList>
            <person name="Pollen A."/>
            <person name="Hastie A."/>
            <person name="Hormozdiari F."/>
            <person name="Dougherty M."/>
            <person name="Liu R."/>
            <person name="Chaisson M."/>
            <person name="Hoppe E."/>
            <person name="Hill C."/>
            <person name="Pang A."/>
            <person name="Hillier L."/>
            <person name="Baker C."/>
            <person name="Armstrong J."/>
            <person name="Shendure J."/>
            <person name="Paten B."/>
            <person name="Wilson R."/>
            <person name="Chao H."/>
            <person name="Schneider V."/>
            <person name="Ventura M."/>
            <person name="Kronenberg Z."/>
            <person name="Murali S."/>
            <person name="Gordon D."/>
            <person name="Cantsilieris S."/>
            <person name="Munson K."/>
            <person name="Nelson B."/>
            <person name="Raja A."/>
            <person name="Underwood J."/>
            <person name="Diekhans M."/>
            <person name="Fiddes I."/>
            <person name="Haussler D."/>
            <person name="Eichler E."/>
        </authorList>
    </citation>
    <scope>NUCLEOTIDE SEQUENCE [LARGE SCALE GENOMIC DNA]</scope>
    <source>
        <strain evidence="4">Yerkes chimp pedigree #C0471</strain>
    </source>
</reference>
<feature type="compositionally biased region" description="Basic and acidic residues" evidence="2">
    <location>
        <begin position="21"/>
        <end position="43"/>
    </location>
</feature>
<dbReference type="PANTHER" id="PTHR10662">
    <property type="entry name" value="NUCLEAR RNA EXPORT FACTOR"/>
    <property type="match status" value="1"/>
</dbReference>
<evidence type="ECO:0000256" key="1">
    <source>
        <dbReference type="ARBA" id="ARBA00022884"/>
    </source>
</evidence>
<dbReference type="InterPro" id="IPR012677">
    <property type="entry name" value="Nucleotide-bd_a/b_plait_sf"/>
</dbReference>
<name>A0A2J8LDS8_PANTR</name>
<dbReference type="InterPro" id="IPR030217">
    <property type="entry name" value="NXF_fam"/>
</dbReference>
<dbReference type="PANTHER" id="PTHR10662:SF27">
    <property type="entry name" value="NUCLEAR RNA EXPORT FACTOR 1"/>
    <property type="match status" value="1"/>
</dbReference>
<evidence type="ECO:0000313" key="5">
    <source>
        <dbReference type="Proteomes" id="UP000236370"/>
    </source>
</evidence>
<dbReference type="AlphaFoldDB" id="A0A2J8LDS8"/>
<dbReference type="GO" id="GO:0005737">
    <property type="term" value="C:cytoplasm"/>
    <property type="evidence" value="ECO:0007669"/>
    <property type="project" value="InterPro"/>
</dbReference>
<dbReference type="Pfam" id="PF09162">
    <property type="entry name" value="Tap-RNA_bind"/>
    <property type="match status" value="1"/>
</dbReference>
<dbReference type="Gene3D" id="3.30.70.330">
    <property type="match status" value="1"/>
</dbReference>
<dbReference type="GO" id="GO:0003723">
    <property type="term" value="F:RNA binding"/>
    <property type="evidence" value="ECO:0007669"/>
    <property type="project" value="UniProtKB-KW"/>
</dbReference>
<evidence type="ECO:0000259" key="3">
    <source>
        <dbReference type="Pfam" id="PF09162"/>
    </source>
</evidence>
<proteinExistence type="predicted"/>
<comment type="caution">
    <text evidence="4">The sequence shown here is derived from an EMBL/GenBank/DDBJ whole genome shotgun (WGS) entry which is preliminary data.</text>
</comment>
<dbReference type="EMBL" id="NBAG03000297">
    <property type="protein sequence ID" value="PNI45427.1"/>
    <property type="molecule type" value="Genomic_DNA"/>
</dbReference>
<dbReference type="SMR" id="A0A2J8LDS8"/>
<evidence type="ECO:0000256" key="2">
    <source>
        <dbReference type="SAM" id="MobiDB-lite"/>
    </source>
</evidence>
<sequence>MSDAQDGPRVRYNPYTTRPNRRGDTWHDRDRIHVTVRRDRAPPERGGAGTSQDGTSKNWFKITIPYGRKYDKAWLLSMIQSKCSVPFTPIEFHYENTRAQFFVEDASTASALKAV</sequence>
<feature type="domain" description="Nuclear RNA export factor Tap RNA-binding" evidence="3">
    <location>
        <begin position="59"/>
        <end position="115"/>
    </location>
</feature>
<organism evidence="4 5">
    <name type="scientific">Pan troglodytes</name>
    <name type="common">Chimpanzee</name>
    <dbReference type="NCBI Taxonomy" id="9598"/>
    <lineage>
        <taxon>Eukaryota</taxon>
        <taxon>Metazoa</taxon>
        <taxon>Chordata</taxon>
        <taxon>Craniata</taxon>
        <taxon>Vertebrata</taxon>
        <taxon>Euteleostomi</taxon>
        <taxon>Mammalia</taxon>
        <taxon>Eutheria</taxon>
        <taxon>Euarchontoglires</taxon>
        <taxon>Primates</taxon>
        <taxon>Haplorrhini</taxon>
        <taxon>Catarrhini</taxon>
        <taxon>Hominidae</taxon>
        <taxon>Pan</taxon>
    </lineage>
</organism>
<dbReference type="InterPro" id="IPR035979">
    <property type="entry name" value="RBD_domain_sf"/>
</dbReference>
<keyword evidence="1" id="KW-0694">RNA-binding</keyword>
<accession>A0A2J8LDS8</accession>
<evidence type="ECO:0000313" key="4">
    <source>
        <dbReference type="EMBL" id="PNI45427.1"/>
    </source>
</evidence>
<dbReference type="SUPFAM" id="SSF54928">
    <property type="entry name" value="RNA-binding domain, RBD"/>
    <property type="match status" value="1"/>
</dbReference>
<dbReference type="FunFam" id="3.30.70.330:FF:001588">
    <property type="match status" value="1"/>
</dbReference>
<dbReference type="Proteomes" id="UP000236370">
    <property type="component" value="Unassembled WGS sequence"/>
</dbReference>
<feature type="non-terminal residue" evidence="4">
    <location>
        <position position="115"/>
    </location>
</feature>
<dbReference type="InterPro" id="IPR015245">
    <property type="entry name" value="Tap_RNA-bd"/>
</dbReference>
<feature type="region of interest" description="Disordered" evidence="2">
    <location>
        <begin position="1"/>
        <end position="56"/>
    </location>
</feature>
<gene>
    <name evidence="4" type="ORF">CK820_G0030982</name>
</gene>